<feature type="transmembrane region" description="Helical" evidence="5">
    <location>
        <begin position="301"/>
        <end position="319"/>
    </location>
</feature>
<feature type="transmembrane region" description="Helical" evidence="5">
    <location>
        <begin position="36"/>
        <end position="55"/>
    </location>
</feature>
<organism evidence="7 8">
    <name type="scientific">Cladonia borealis</name>
    <dbReference type="NCBI Taxonomy" id="184061"/>
    <lineage>
        <taxon>Eukaryota</taxon>
        <taxon>Fungi</taxon>
        <taxon>Dikarya</taxon>
        <taxon>Ascomycota</taxon>
        <taxon>Pezizomycotina</taxon>
        <taxon>Lecanoromycetes</taxon>
        <taxon>OSLEUM clade</taxon>
        <taxon>Lecanoromycetidae</taxon>
        <taxon>Lecanorales</taxon>
        <taxon>Lecanorineae</taxon>
        <taxon>Cladoniaceae</taxon>
        <taxon>Cladonia</taxon>
    </lineage>
</organism>
<evidence type="ECO:0000256" key="1">
    <source>
        <dbReference type="ARBA" id="ARBA00004141"/>
    </source>
</evidence>
<dbReference type="Proteomes" id="UP001166286">
    <property type="component" value="Unassembled WGS sequence"/>
</dbReference>
<sequence>MVSLFSPTATGSVLPHLLLPTVQIFALALPPFPHRATLFVPIILVLILATWANLCSDAVDLRSLMIGQWPWYLGTLEKLSFGLPEQDYWRVKGVPEYKAPPSKVAFLVERLKSLAICFVFIDMCNISGSYNSSYYFKPGVDPMNLTVRGATIWRYAYIQLSMVCVLLGLGQPKDWPPLFGPFSQTYTLRRFWNTFWHQTARHFLVSYSRDLKKLCGIEKGTWLSSYSELYFCFWLSGLFHGISTYAMPYAPNFDFHTRFTMWFNFMFFQAFAINFEDLVIWTYKRALENQDLKAESSHKRVRTWQIIVGYLWVYIWWYWIDPWTMDPLIRLGITATNPLPFSVVGPILRLTGLDVFLKS</sequence>
<feature type="transmembrane region" description="Helical" evidence="5">
    <location>
        <begin position="259"/>
        <end position="280"/>
    </location>
</feature>
<proteinExistence type="predicted"/>
<comment type="subcellular location">
    <subcellularLocation>
        <location evidence="1">Membrane</location>
        <topology evidence="1">Multi-pass membrane protein</topology>
    </subcellularLocation>
</comment>
<keyword evidence="2 5" id="KW-0812">Transmembrane</keyword>
<dbReference type="GO" id="GO:0016020">
    <property type="term" value="C:membrane"/>
    <property type="evidence" value="ECO:0007669"/>
    <property type="project" value="UniProtKB-SubCell"/>
</dbReference>
<protein>
    <recommendedName>
        <fullName evidence="6">Wax synthase domain-containing protein</fullName>
    </recommendedName>
</protein>
<evidence type="ECO:0000313" key="8">
    <source>
        <dbReference type="Proteomes" id="UP001166286"/>
    </source>
</evidence>
<keyword evidence="4 5" id="KW-0472">Membrane</keyword>
<comment type="caution">
    <text evidence="7">The sequence shown here is derived from an EMBL/GenBank/DDBJ whole genome shotgun (WGS) entry which is preliminary data.</text>
</comment>
<accession>A0AA39U7N1</accession>
<feature type="transmembrane region" description="Helical" evidence="5">
    <location>
        <begin position="229"/>
        <end position="247"/>
    </location>
</feature>
<feature type="domain" description="Wax synthase" evidence="6">
    <location>
        <begin position="175"/>
        <end position="253"/>
    </location>
</feature>
<evidence type="ECO:0000256" key="4">
    <source>
        <dbReference type="ARBA" id="ARBA00023136"/>
    </source>
</evidence>
<reference evidence="7" key="1">
    <citation type="submission" date="2023-03" db="EMBL/GenBank/DDBJ databases">
        <title>Complete genome of Cladonia borealis.</title>
        <authorList>
            <person name="Park H."/>
        </authorList>
    </citation>
    <scope>NUCLEOTIDE SEQUENCE</scope>
    <source>
        <strain evidence="7">ANT050790</strain>
    </source>
</reference>
<gene>
    <name evidence="7" type="ORF">JMJ35_008030</name>
</gene>
<evidence type="ECO:0000313" key="7">
    <source>
        <dbReference type="EMBL" id="KAK0509636.1"/>
    </source>
</evidence>
<dbReference type="InterPro" id="IPR032805">
    <property type="entry name" value="Wax_synthase_dom"/>
</dbReference>
<keyword evidence="8" id="KW-1185">Reference proteome</keyword>
<evidence type="ECO:0000259" key="6">
    <source>
        <dbReference type="Pfam" id="PF13813"/>
    </source>
</evidence>
<dbReference type="Pfam" id="PF13813">
    <property type="entry name" value="MBOAT_2"/>
    <property type="match status" value="1"/>
</dbReference>
<dbReference type="AlphaFoldDB" id="A0AA39U7N1"/>
<dbReference type="EMBL" id="JAFEKC020000018">
    <property type="protein sequence ID" value="KAK0509636.1"/>
    <property type="molecule type" value="Genomic_DNA"/>
</dbReference>
<evidence type="ECO:0000256" key="2">
    <source>
        <dbReference type="ARBA" id="ARBA00022692"/>
    </source>
</evidence>
<keyword evidence="3 5" id="KW-1133">Transmembrane helix</keyword>
<evidence type="ECO:0000256" key="3">
    <source>
        <dbReference type="ARBA" id="ARBA00022989"/>
    </source>
</evidence>
<evidence type="ECO:0000256" key="5">
    <source>
        <dbReference type="SAM" id="Phobius"/>
    </source>
</evidence>
<name>A0AA39U7N1_9LECA</name>